<name>A0A200Q9B4_MACCD</name>
<evidence type="ECO:0000256" key="7">
    <source>
        <dbReference type="ARBA" id="ARBA00023157"/>
    </source>
</evidence>
<dbReference type="GO" id="GO:0004097">
    <property type="term" value="F:catechol oxidase activity"/>
    <property type="evidence" value="ECO:0007669"/>
    <property type="project" value="InterPro"/>
</dbReference>
<comment type="similarity">
    <text evidence="2">Belongs to the tyrosinase family.</text>
</comment>
<dbReference type="PROSITE" id="PS00498">
    <property type="entry name" value="TYROSINASE_2"/>
    <property type="match status" value="1"/>
</dbReference>
<dbReference type="Gene3D" id="1.10.1280.10">
    <property type="entry name" value="Di-copper center containing domain from catechol oxidase"/>
    <property type="match status" value="1"/>
</dbReference>
<keyword evidence="7" id="KW-1015">Disulfide bond</keyword>
<dbReference type="PANTHER" id="PTHR11474">
    <property type="entry name" value="TYROSINASE FAMILY MEMBER"/>
    <property type="match status" value="1"/>
</dbReference>
<dbReference type="PANTHER" id="PTHR11474:SF128">
    <property type="entry name" value="AUREUSIDIN SYNTHASE-LIKE"/>
    <property type="match status" value="1"/>
</dbReference>
<dbReference type="InterPro" id="IPR050316">
    <property type="entry name" value="Tyrosinase/Hemocyanin"/>
</dbReference>
<evidence type="ECO:0000259" key="8">
    <source>
        <dbReference type="PROSITE" id="PS00498"/>
    </source>
</evidence>
<evidence type="ECO:0000313" key="10">
    <source>
        <dbReference type="Proteomes" id="UP000195402"/>
    </source>
</evidence>
<dbReference type="EMBL" id="MVGT01002651">
    <property type="protein sequence ID" value="OVA07050.1"/>
    <property type="molecule type" value="Genomic_DNA"/>
</dbReference>
<evidence type="ECO:0000256" key="2">
    <source>
        <dbReference type="ARBA" id="ARBA00009928"/>
    </source>
</evidence>
<dbReference type="Pfam" id="PF12142">
    <property type="entry name" value="PPO1_DWL"/>
    <property type="match status" value="1"/>
</dbReference>
<accession>A0A200Q9B4</accession>
<dbReference type="InParanoid" id="A0A200Q9B4"/>
<keyword evidence="4" id="KW-0883">Thioether bond</keyword>
<keyword evidence="6" id="KW-0186">Copper</keyword>
<evidence type="ECO:0000256" key="6">
    <source>
        <dbReference type="ARBA" id="ARBA00023008"/>
    </source>
</evidence>
<keyword evidence="3" id="KW-0479">Metal-binding</keyword>
<keyword evidence="5" id="KW-0560">Oxidoreductase</keyword>
<sequence>MFFRDSKDLTEQRNQLIGYISTASQWVKNIIFGFLGGGVWPSNNEFVDGGPSLEPPDSTVISPNLSTCHQSVGYTGHLVYCCPPKPESEEPFIDFQLPDPPSTLRVRRPVHLIDDEFIAKYNKAITIMKSLPYDDPRNFMRQANMHCIYCTGAYNQKYSNSLLNIHKSWLFFPWHRMMIYFHEKILGDLIGDETFALPFWNWDAPEGMVIPKMYMKEPFLDKERDRSHLPPQVADINYNFVESTLEADEQISRNLAFMYNQMVSGAKKTELFMGCPYKIGEAGACIGRGTIESAPHNTLHSWVGSSLNPKRENMGVFYSAARDPIFYGHHSNIDRLWEVWKELRGYKPEIVDPDWLDSYFFFHNEKSQLVRIKIRDVLNITNLGYSYQKVDLPWLNARPKPSVPPKIARNRLMRMENTTTTPNGLQLVRKNIKNWEHSCFEPEGRTLDTNVRVRVYRPKKIRSKKEKEEEEEVLVVYGIDVKDDMNVKFDVYVNLVVNDDDDEGTNIGHIGPESREFAGTYVNMRRGVTLIINEGDEVIRNRKTDLKLGISELLVDLEADEDDSIWVTLVPRGGTGVNTTVDGIRIEYMA</sequence>
<dbReference type="InterPro" id="IPR002227">
    <property type="entry name" value="Tyrosinase_Cu-bd"/>
</dbReference>
<dbReference type="InterPro" id="IPR008922">
    <property type="entry name" value="Di-copper_centre_dom_sf"/>
</dbReference>
<evidence type="ECO:0000256" key="4">
    <source>
        <dbReference type="ARBA" id="ARBA00022784"/>
    </source>
</evidence>
<protein>
    <submittedName>
        <fullName evidence="9">Tyrosinase</fullName>
    </submittedName>
</protein>
<dbReference type="STRING" id="56857.A0A200Q9B4"/>
<keyword evidence="10" id="KW-1185">Reference proteome</keyword>
<evidence type="ECO:0000313" key="9">
    <source>
        <dbReference type="EMBL" id="OVA07050.1"/>
    </source>
</evidence>
<dbReference type="InterPro" id="IPR022739">
    <property type="entry name" value="Polyphenol_oxidase_cen"/>
</dbReference>
<dbReference type="Pfam" id="PF12143">
    <property type="entry name" value="PPO1_KFDV"/>
    <property type="match status" value="1"/>
</dbReference>
<dbReference type="Proteomes" id="UP000195402">
    <property type="component" value="Unassembled WGS sequence"/>
</dbReference>
<dbReference type="InterPro" id="IPR022740">
    <property type="entry name" value="Polyphenol_oxidase_C"/>
</dbReference>
<gene>
    <name evidence="9" type="ORF">BVC80_1117g49</name>
</gene>
<dbReference type="SUPFAM" id="SSF48056">
    <property type="entry name" value="Di-copper centre-containing domain"/>
    <property type="match status" value="1"/>
</dbReference>
<evidence type="ECO:0000256" key="1">
    <source>
        <dbReference type="ARBA" id="ARBA00001973"/>
    </source>
</evidence>
<comment type="caution">
    <text evidence="9">The sequence shown here is derived from an EMBL/GenBank/DDBJ whole genome shotgun (WGS) entry which is preliminary data.</text>
</comment>
<dbReference type="OrthoDB" id="6132182at2759"/>
<dbReference type="Pfam" id="PF00264">
    <property type="entry name" value="Tyrosinase"/>
    <property type="match status" value="1"/>
</dbReference>
<proteinExistence type="inferred from homology"/>
<feature type="domain" description="Tyrosinase copper-binding" evidence="8">
    <location>
        <begin position="323"/>
        <end position="334"/>
    </location>
</feature>
<organism evidence="9 10">
    <name type="scientific">Macleaya cordata</name>
    <name type="common">Five-seeded plume-poppy</name>
    <name type="synonym">Bocconia cordata</name>
    <dbReference type="NCBI Taxonomy" id="56857"/>
    <lineage>
        <taxon>Eukaryota</taxon>
        <taxon>Viridiplantae</taxon>
        <taxon>Streptophyta</taxon>
        <taxon>Embryophyta</taxon>
        <taxon>Tracheophyta</taxon>
        <taxon>Spermatophyta</taxon>
        <taxon>Magnoliopsida</taxon>
        <taxon>Ranunculales</taxon>
        <taxon>Papaveraceae</taxon>
        <taxon>Papaveroideae</taxon>
        <taxon>Macleaya</taxon>
    </lineage>
</organism>
<dbReference type="PRINTS" id="PR00092">
    <property type="entry name" value="TYROSINASE"/>
</dbReference>
<dbReference type="GO" id="GO:0046872">
    <property type="term" value="F:metal ion binding"/>
    <property type="evidence" value="ECO:0007669"/>
    <property type="project" value="UniProtKB-KW"/>
</dbReference>
<reference evidence="9 10" key="1">
    <citation type="journal article" date="2017" name="Mol. Plant">
        <title>The Genome of Medicinal Plant Macleaya cordata Provides New Insights into Benzylisoquinoline Alkaloids Metabolism.</title>
        <authorList>
            <person name="Liu X."/>
            <person name="Liu Y."/>
            <person name="Huang P."/>
            <person name="Ma Y."/>
            <person name="Qing Z."/>
            <person name="Tang Q."/>
            <person name="Cao H."/>
            <person name="Cheng P."/>
            <person name="Zheng Y."/>
            <person name="Yuan Z."/>
            <person name="Zhou Y."/>
            <person name="Liu J."/>
            <person name="Tang Z."/>
            <person name="Zhuo Y."/>
            <person name="Zhang Y."/>
            <person name="Yu L."/>
            <person name="Huang J."/>
            <person name="Yang P."/>
            <person name="Peng Q."/>
            <person name="Zhang J."/>
            <person name="Jiang W."/>
            <person name="Zhang Z."/>
            <person name="Lin K."/>
            <person name="Ro D.K."/>
            <person name="Chen X."/>
            <person name="Xiong X."/>
            <person name="Shang Y."/>
            <person name="Huang S."/>
            <person name="Zeng J."/>
        </authorList>
    </citation>
    <scope>NUCLEOTIDE SEQUENCE [LARGE SCALE GENOMIC DNA]</scope>
    <source>
        <strain evidence="10">cv. BLH2017</strain>
        <tissue evidence="9">Root</tissue>
    </source>
</reference>
<evidence type="ECO:0000256" key="3">
    <source>
        <dbReference type="ARBA" id="ARBA00022723"/>
    </source>
</evidence>
<dbReference type="AlphaFoldDB" id="A0A200Q9B4"/>
<dbReference type="OMA" id="EDANAMN"/>
<comment type="cofactor">
    <cofactor evidence="1">
        <name>Cu(2+)</name>
        <dbReference type="ChEBI" id="CHEBI:29036"/>
    </cofactor>
</comment>
<evidence type="ECO:0000256" key="5">
    <source>
        <dbReference type="ARBA" id="ARBA00023002"/>
    </source>
</evidence>